<keyword evidence="3" id="KW-1185">Reference proteome</keyword>
<dbReference type="Proteomes" id="UP001500063">
    <property type="component" value="Unassembled WGS sequence"/>
</dbReference>
<gene>
    <name evidence="2" type="ORF">GCM10010319_00520</name>
</gene>
<dbReference type="InterPro" id="IPR007278">
    <property type="entry name" value="DUF397"/>
</dbReference>
<protein>
    <recommendedName>
        <fullName evidence="1">DUF397 domain-containing protein</fullName>
    </recommendedName>
</protein>
<dbReference type="RefSeq" id="WP_344114827.1">
    <property type="nucleotide sequence ID" value="NZ_BAAABW010000001.1"/>
</dbReference>
<feature type="domain" description="DUF397" evidence="1">
    <location>
        <begin position="5"/>
        <end position="55"/>
    </location>
</feature>
<proteinExistence type="predicted"/>
<evidence type="ECO:0000259" key="1">
    <source>
        <dbReference type="Pfam" id="PF04149"/>
    </source>
</evidence>
<evidence type="ECO:0000313" key="3">
    <source>
        <dbReference type="Proteomes" id="UP001500063"/>
    </source>
</evidence>
<accession>A0ABN0W859</accession>
<sequence>MSTLDWQKSSYSEAASSCIYLAATTTGTIHLRESDFPEAIITTTPDRLLPLISHIKSGTLAP</sequence>
<dbReference type="EMBL" id="BAAABW010000001">
    <property type="protein sequence ID" value="GAA0328444.1"/>
    <property type="molecule type" value="Genomic_DNA"/>
</dbReference>
<name>A0ABN0W859_9ACTN</name>
<dbReference type="Pfam" id="PF04149">
    <property type="entry name" value="DUF397"/>
    <property type="match status" value="1"/>
</dbReference>
<reference evidence="2 3" key="1">
    <citation type="journal article" date="2019" name="Int. J. Syst. Evol. Microbiol.">
        <title>The Global Catalogue of Microorganisms (GCM) 10K type strain sequencing project: providing services to taxonomists for standard genome sequencing and annotation.</title>
        <authorList>
            <consortium name="The Broad Institute Genomics Platform"/>
            <consortium name="The Broad Institute Genome Sequencing Center for Infectious Disease"/>
            <person name="Wu L."/>
            <person name="Ma J."/>
        </authorList>
    </citation>
    <scope>NUCLEOTIDE SEQUENCE [LARGE SCALE GENOMIC DNA]</scope>
    <source>
        <strain evidence="2 3">JCM 4565</strain>
    </source>
</reference>
<comment type="caution">
    <text evidence="2">The sequence shown here is derived from an EMBL/GenBank/DDBJ whole genome shotgun (WGS) entry which is preliminary data.</text>
</comment>
<organism evidence="2 3">
    <name type="scientific">Streptomyces blastmyceticus</name>
    <dbReference type="NCBI Taxonomy" id="68180"/>
    <lineage>
        <taxon>Bacteria</taxon>
        <taxon>Bacillati</taxon>
        <taxon>Actinomycetota</taxon>
        <taxon>Actinomycetes</taxon>
        <taxon>Kitasatosporales</taxon>
        <taxon>Streptomycetaceae</taxon>
        <taxon>Streptomyces</taxon>
    </lineage>
</organism>
<evidence type="ECO:0000313" key="2">
    <source>
        <dbReference type="EMBL" id="GAA0328444.1"/>
    </source>
</evidence>